<dbReference type="GO" id="GO:0003676">
    <property type="term" value="F:nucleic acid binding"/>
    <property type="evidence" value="ECO:0007669"/>
    <property type="project" value="InterPro"/>
</dbReference>
<evidence type="ECO:0000259" key="10">
    <source>
        <dbReference type="SMART" id="SM00481"/>
    </source>
</evidence>
<dbReference type="InterPro" id="IPR004013">
    <property type="entry name" value="PHP_dom"/>
</dbReference>
<dbReference type="Pfam" id="PF07733">
    <property type="entry name" value="DNA_pol3_alpha"/>
    <property type="match status" value="1"/>
</dbReference>
<protein>
    <recommendedName>
        <fullName evidence="3">DNA polymerase III subunit alpha</fullName>
        <ecNumber evidence="2">2.7.7.7</ecNumber>
    </recommendedName>
</protein>
<evidence type="ECO:0000256" key="3">
    <source>
        <dbReference type="ARBA" id="ARBA00019114"/>
    </source>
</evidence>
<dbReference type="NCBIfam" id="TIGR00594">
    <property type="entry name" value="polc"/>
    <property type="match status" value="1"/>
</dbReference>
<keyword evidence="6" id="KW-0548">Nucleotidyltransferase</keyword>
<dbReference type="Gene3D" id="2.40.50.140">
    <property type="entry name" value="Nucleic acid-binding proteins"/>
    <property type="match status" value="1"/>
</dbReference>
<evidence type="ECO:0000256" key="4">
    <source>
        <dbReference type="ARBA" id="ARBA00022490"/>
    </source>
</evidence>
<gene>
    <name evidence="11" type="ORF">METZ01_LOCUS64912</name>
</gene>
<evidence type="ECO:0000256" key="8">
    <source>
        <dbReference type="ARBA" id="ARBA00022932"/>
    </source>
</evidence>
<dbReference type="InterPro" id="IPR048472">
    <property type="entry name" value="DNA_pol_IIIA_C"/>
</dbReference>
<dbReference type="GO" id="GO:0003887">
    <property type="term" value="F:DNA-directed DNA polymerase activity"/>
    <property type="evidence" value="ECO:0007669"/>
    <property type="project" value="UniProtKB-KW"/>
</dbReference>
<dbReference type="GO" id="GO:0008408">
    <property type="term" value="F:3'-5' exonuclease activity"/>
    <property type="evidence" value="ECO:0007669"/>
    <property type="project" value="InterPro"/>
</dbReference>
<dbReference type="Pfam" id="PF02811">
    <property type="entry name" value="PHP"/>
    <property type="match status" value="1"/>
</dbReference>
<dbReference type="PANTHER" id="PTHR32294:SF0">
    <property type="entry name" value="DNA POLYMERASE III SUBUNIT ALPHA"/>
    <property type="match status" value="1"/>
</dbReference>
<dbReference type="InterPro" id="IPR041931">
    <property type="entry name" value="DNA_pol3_alpha_thumb_dom"/>
</dbReference>
<comment type="subcellular location">
    <subcellularLocation>
        <location evidence="1">Cytoplasm</location>
    </subcellularLocation>
</comment>
<accession>A0A381T903</accession>
<evidence type="ECO:0000256" key="6">
    <source>
        <dbReference type="ARBA" id="ARBA00022695"/>
    </source>
</evidence>
<dbReference type="AlphaFoldDB" id="A0A381T903"/>
<dbReference type="Pfam" id="PF17657">
    <property type="entry name" value="DNA_pol3_finger"/>
    <property type="match status" value="1"/>
</dbReference>
<dbReference type="SMART" id="SM00481">
    <property type="entry name" value="POLIIIAc"/>
    <property type="match status" value="1"/>
</dbReference>
<dbReference type="GO" id="GO:0005737">
    <property type="term" value="C:cytoplasm"/>
    <property type="evidence" value="ECO:0007669"/>
    <property type="project" value="UniProtKB-SubCell"/>
</dbReference>
<dbReference type="Pfam" id="PF01336">
    <property type="entry name" value="tRNA_anti-codon"/>
    <property type="match status" value="1"/>
</dbReference>
<dbReference type="InterPro" id="IPR004365">
    <property type="entry name" value="NA-bd_OB_tRNA"/>
</dbReference>
<comment type="catalytic activity">
    <reaction evidence="9">
        <text>DNA(n) + a 2'-deoxyribonucleoside 5'-triphosphate = DNA(n+1) + diphosphate</text>
        <dbReference type="Rhea" id="RHEA:22508"/>
        <dbReference type="Rhea" id="RHEA-COMP:17339"/>
        <dbReference type="Rhea" id="RHEA-COMP:17340"/>
        <dbReference type="ChEBI" id="CHEBI:33019"/>
        <dbReference type="ChEBI" id="CHEBI:61560"/>
        <dbReference type="ChEBI" id="CHEBI:173112"/>
        <dbReference type="EC" id="2.7.7.7"/>
    </reaction>
</comment>
<proteinExistence type="predicted"/>
<dbReference type="InterPro" id="IPR029460">
    <property type="entry name" value="DNAPol_HHH"/>
</dbReference>
<dbReference type="FunFam" id="1.10.10.1600:FF:000001">
    <property type="entry name" value="DNA polymerase III subunit alpha"/>
    <property type="match status" value="1"/>
</dbReference>
<dbReference type="GO" id="GO:0006260">
    <property type="term" value="P:DNA replication"/>
    <property type="evidence" value="ECO:0007669"/>
    <property type="project" value="UniProtKB-KW"/>
</dbReference>
<dbReference type="EMBL" id="UINC01004133">
    <property type="protein sequence ID" value="SVA12058.1"/>
    <property type="molecule type" value="Genomic_DNA"/>
</dbReference>
<dbReference type="PANTHER" id="PTHR32294">
    <property type="entry name" value="DNA POLYMERASE III SUBUNIT ALPHA"/>
    <property type="match status" value="1"/>
</dbReference>
<dbReference type="Gene3D" id="1.10.150.870">
    <property type="match status" value="1"/>
</dbReference>
<evidence type="ECO:0000313" key="11">
    <source>
        <dbReference type="EMBL" id="SVA12058.1"/>
    </source>
</evidence>
<evidence type="ECO:0000256" key="2">
    <source>
        <dbReference type="ARBA" id="ARBA00012417"/>
    </source>
</evidence>
<sequence length="1153" mass="129432">MAKKEPIFVHLDVNSEYSIGQSVIRIEGLLEKSLEYQMPALGIADDNNLFAAFKFYKRAIEIGIKPIIGATVSIRPGASERISKLILLCKNTTGYKNLSNLITRSYLEGYQKGKALVDIDWLDGKSTLGLIAISGGYNGFIQNLLLSEKSTTASKQVERLQLIFPEDLLLQIHKLGGNRDEELLEKTIEIASLAEVPLLAGNNPRFLNQDDYLSLDARVCIDRGDVIDNTNRVREFTTEQYFKTKKEMADLFSDIPEAVTNTVNLAKKCNFQFTTGQTVLPAYSVPKGQTIENFLIKEANKGLEQIPLATKEVKEAYTQRLENELKIINSTGFSGYFLIVADFIQWSRSENIPVGPGRGSGPSSLVAFCLGITDIDPMKYDLLFERFLNPERVSMPDFDIDFCVNGRDRVIDYVSNRYGSEMVSQIITYGTMSAKAVVRDVGRILGYPYGMVDQIAKLIPFDIGITIKSALKKEPELSERYEKEQDVQALINLALKLEGLIRNAGKHAGGVVIAPSNLSDFMPLYKVEGEAGTVTQFDKDDVESIGLIKFDFLGLKTLTVIQNAVELINQKLIAAGEKSIDIRAIPTNDSETYKLLSSTKTVGIFQLESVGMRELIKQMQPSEFDDLIALVALFRPGPLQSGMADLFIERKAAGHAQLVNTFHPMLEQVLRATYGVIVYQEQVMQIAQKLANYSQGSADILRKAMGKKIPEEMSKQRDVFIQGAIENNVKESTARRIYDLIEKFAGYGFNKSHSVSYALIAYQTAWLKTHYLAEFMAASMTADIDNTDKLIRLKGDCFDFKLDILPPSVNHSSYEFVVEDVRTLRYGLGAIKGIGKYAAEAITNDRLTNGSYLDFFDFCSRLAEQKLSKRTIEALINSGALDCLEENRSTLNNSIEIGLNYSNKKAMDRESGQNSLFFSDTDQFQTLPKLRRKKEWKLNVLLHNEYQSLGFYFSGHPFDPYRKDCAHITKSPLDKLKTAMEASNGSFRYNQQNTIELAGLVTGLKRRGENLIFKLDDGTASIDVIVFGERKDNFRDLLVENAVLHLKGNLRFDAYADRWQFVAEAINGLDQLIEKKANTLLIKCGTKFDPDKLKSILQAHIPGSCKVNIHYKTDIDVYRLQLSEEWTVNATKELRDQLTVEFGSGNFQFLTDN</sequence>
<dbReference type="InterPro" id="IPR011708">
    <property type="entry name" value="DNA_pol3_alpha_NTPase_dom"/>
</dbReference>
<evidence type="ECO:0000256" key="5">
    <source>
        <dbReference type="ARBA" id="ARBA00022679"/>
    </source>
</evidence>
<evidence type="ECO:0000256" key="7">
    <source>
        <dbReference type="ARBA" id="ARBA00022705"/>
    </source>
</evidence>
<keyword evidence="4" id="KW-0963">Cytoplasm</keyword>
<dbReference type="NCBIfam" id="NF004226">
    <property type="entry name" value="PRK05673.1"/>
    <property type="match status" value="1"/>
</dbReference>
<keyword evidence="7" id="KW-0235">DNA replication</keyword>
<dbReference type="Gene3D" id="3.20.20.140">
    <property type="entry name" value="Metal-dependent hydrolases"/>
    <property type="match status" value="1"/>
</dbReference>
<reference evidence="11" key="1">
    <citation type="submission" date="2018-05" db="EMBL/GenBank/DDBJ databases">
        <authorList>
            <person name="Lanie J.A."/>
            <person name="Ng W.-L."/>
            <person name="Kazmierczak K.M."/>
            <person name="Andrzejewski T.M."/>
            <person name="Davidsen T.M."/>
            <person name="Wayne K.J."/>
            <person name="Tettelin H."/>
            <person name="Glass J.I."/>
            <person name="Rusch D."/>
            <person name="Podicherti R."/>
            <person name="Tsui H.-C.T."/>
            <person name="Winkler M.E."/>
        </authorList>
    </citation>
    <scope>NUCLEOTIDE SEQUENCE</scope>
</reference>
<dbReference type="EC" id="2.7.7.7" evidence="2"/>
<keyword evidence="5" id="KW-0808">Transferase</keyword>
<dbReference type="Pfam" id="PF14579">
    <property type="entry name" value="HHH_6"/>
    <property type="match status" value="1"/>
</dbReference>
<dbReference type="InterPro" id="IPR040982">
    <property type="entry name" value="DNA_pol3_finger"/>
</dbReference>
<dbReference type="Pfam" id="PF20914">
    <property type="entry name" value="DNA_pol_IIIA_C"/>
    <property type="match status" value="1"/>
</dbReference>
<dbReference type="InterPro" id="IPR004805">
    <property type="entry name" value="DnaE2/DnaE/PolC"/>
</dbReference>
<dbReference type="InterPro" id="IPR012340">
    <property type="entry name" value="NA-bd_OB-fold"/>
</dbReference>
<dbReference type="CDD" id="cd04485">
    <property type="entry name" value="DnaE_OBF"/>
    <property type="match status" value="1"/>
</dbReference>
<name>A0A381T903_9ZZZZ</name>
<organism evidence="11">
    <name type="scientific">marine metagenome</name>
    <dbReference type="NCBI Taxonomy" id="408172"/>
    <lineage>
        <taxon>unclassified sequences</taxon>
        <taxon>metagenomes</taxon>
        <taxon>ecological metagenomes</taxon>
    </lineage>
</organism>
<keyword evidence="8" id="KW-0239">DNA-directed DNA polymerase</keyword>
<evidence type="ECO:0000256" key="9">
    <source>
        <dbReference type="ARBA" id="ARBA00049244"/>
    </source>
</evidence>
<evidence type="ECO:0000256" key="1">
    <source>
        <dbReference type="ARBA" id="ARBA00004496"/>
    </source>
</evidence>
<dbReference type="InterPro" id="IPR003141">
    <property type="entry name" value="Pol/His_phosphatase_N"/>
</dbReference>
<feature type="domain" description="Polymerase/histidinol phosphatase N-terminal" evidence="10">
    <location>
        <begin position="9"/>
        <end position="76"/>
    </location>
</feature>
<dbReference type="Gene3D" id="1.10.10.1600">
    <property type="entry name" value="Bacterial DNA polymerase III alpha subunit, thumb domain"/>
    <property type="match status" value="1"/>
</dbReference>